<dbReference type="InterPro" id="IPR013424">
    <property type="entry name" value="Ice-binding_C"/>
</dbReference>
<name>A0A6A7N3N0_9BURK</name>
<dbReference type="RefSeq" id="WP_152838820.1">
    <property type="nucleotide sequence ID" value="NZ_WHUG01000005.1"/>
</dbReference>
<reference evidence="3 4" key="1">
    <citation type="submission" date="2019-10" db="EMBL/GenBank/DDBJ databases">
        <title>Two novel species isolated from a subtropical stream in China.</title>
        <authorList>
            <person name="Lu H."/>
        </authorList>
    </citation>
    <scope>NUCLEOTIDE SEQUENCE [LARGE SCALE GENOMIC DNA]</scope>
    <source>
        <strain evidence="3 4">FT29W</strain>
    </source>
</reference>
<organism evidence="3 4">
    <name type="scientific">Rugamonas aquatica</name>
    <dbReference type="NCBI Taxonomy" id="2743357"/>
    <lineage>
        <taxon>Bacteria</taxon>
        <taxon>Pseudomonadati</taxon>
        <taxon>Pseudomonadota</taxon>
        <taxon>Betaproteobacteria</taxon>
        <taxon>Burkholderiales</taxon>
        <taxon>Oxalobacteraceae</taxon>
        <taxon>Telluria group</taxon>
        <taxon>Rugamonas</taxon>
    </lineage>
</organism>
<keyword evidence="1" id="KW-0732">Signal</keyword>
<accession>A0A6A7N3N0</accession>
<dbReference type="Proteomes" id="UP000440498">
    <property type="component" value="Unassembled WGS sequence"/>
</dbReference>
<keyword evidence="4" id="KW-1185">Reference proteome</keyword>
<feature type="chain" id="PRO_5025487144" evidence="1">
    <location>
        <begin position="24"/>
        <end position="217"/>
    </location>
</feature>
<sequence length="217" mass="22559">MNLNKIAQALFVAGCFVSAAASAATQTFTSNVIASTQTDLTAVLNFAQFNASLGTLTSVKFDLFADVAGKVDLTNYNDDAITVPVSLSVDVWLNRPDNSTLVLFSAPLLNQDATIDGKGILNLTNAYSLSNSASFNGSSDLALFTGNGNVATLFAAKAFTQANGDGVEANFMTTVGGYGKVTYTYTTAPVPEPETYGMLLAGLALVGVVAKRKARKA</sequence>
<dbReference type="NCBIfam" id="NF033208">
    <property type="entry name" value="choice_anch_E"/>
    <property type="match status" value="1"/>
</dbReference>
<feature type="signal peptide" evidence="1">
    <location>
        <begin position="1"/>
        <end position="23"/>
    </location>
</feature>
<dbReference type="EMBL" id="WHUG01000005">
    <property type="protein sequence ID" value="MQA39530.1"/>
    <property type="molecule type" value="Genomic_DNA"/>
</dbReference>
<dbReference type="AlphaFoldDB" id="A0A6A7N3N0"/>
<evidence type="ECO:0000259" key="2">
    <source>
        <dbReference type="Pfam" id="PF07589"/>
    </source>
</evidence>
<dbReference type="NCBIfam" id="TIGR02595">
    <property type="entry name" value="PEP_CTERM"/>
    <property type="match status" value="1"/>
</dbReference>
<protein>
    <submittedName>
        <fullName evidence="3">Choice-of-anchor E domain-containing protein</fullName>
    </submittedName>
</protein>
<feature type="domain" description="Ice-binding protein C-terminal" evidence="2">
    <location>
        <begin position="189"/>
        <end position="213"/>
    </location>
</feature>
<gene>
    <name evidence="3" type="ORF">GEV02_15360</name>
</gene>
<dbReference type="Pfam" id="PF07589">
    <property type="entry name" value="PEP-CTERM"/>
    <property type="match status" value="1"/>
</dbReference>
<evidence type="ECO:0000313" key="3">
    <source>
        <dbReference type="EMBL" id="MQA39530.1"/>
    </source>
</evidence>
<comment type="caution">
    <text evidence="3">The sequence shown here is derived from an EMBL/GenBank/DDBJ whole genome shotgun (WGS) entry which is preliminary data.</text>
</comment>
<evidence type="ECO:0000313" key="4">
    <source>
        <dbReference type="Proteomes" id="UP000440498"/>
    </source>
</evidence>
<evidence type="ECO:0000256" key="1">
    <source>
        <dbReference type="SAM" id="SignalP"/>
    </source>
</evidence>
<proteinExistence type="predicted"/>